<evidence type="ECO:0000313" key="1">
    <source>
        <dbReference type="EMBL" id="MCM3736227.1"/>
    </source>
</evidence>
<gene>
    <name evidence="1" type="ORF">M3215_10415</name>
</gene>
<sequence length="346" mass="39128">MKLSKKKLIVITIVLAITLIIINVIIQRNKTITNNTTKDLNISIDSGKSRMWESDKKQKFVYYDNASFSDEFNGLELKINPLFLIYELPEANGSVGAQFYINNKSSNQFEVDTNNIEVVTNDGEIMKPAPGGNSINQIIFNPKDVKKDVIVFFSENPNIEKLDWIKFRFKVINKSNNDIARSYEIKFNITDHPKINSIPKDAQTFTERYQKFAEVNSNLDLLPIQTNNIKVKTSEIDGKPAHVIDLLKSDTANDYSTFSLILSEDKKKINNIFFTGTTKNGLQALLGTAGALGIQGNKDLQTFLTDELVSVINNNQDKYSKTLTIDDYTILITYGKSMGLTFFVNF</sequence>
<accession>A0ACC6A873</accession>
<proteinExistence type="predicted"/>
<keyword evidence="2" id="KW-1185">Reference proteome</keyword>
<comment type="caution">
    <text evidence="1">The sequence shown here is derived from an EMBL/GenBank/DDBJ whole genome shotgun (WGS) entry which is preliminary data.</text>
</comment>
<dbReference type="Proteomes" id="UP001202289">
    <property type="component" value="Unassembled WGS sequence"/>
</dbReference>
<organism evidence="1 2">
    <name type="scientific">Bacillus cytotoxicus</name>
    <dbReference type="NCBI Taxonomy" id="580165"/>
    <lineage>
        <taxon>Bacteria</taxon>
        <taxon>Bacillati</taxon>
        <taxon>Bacillota</taxon>
        <taxon>Bacilli</taxon>
        <taxon>Bacillales</taxon>
        <taxon>Bacillaceae</taxon>
        <taxon>Bacillus</taxon>
        <taxon>Bacillus cereus group</taxon>
    </lineage>
</organism>
<evidence type="ECO:0000313" key="2">
    <source>
        <dbReference type="Proteomes" id="UP001202289"/>
    </source>
</evidence>
<dbReference type="EMBL" id="JAMBOP010000010">
    <property type="protein sequence ID" value="MCM3736227.1"/>
    <property type="molecule type" value="Genomic_DNA"/>
</dbReference>
<name>A0ACC6A873_9BACI</name>
<protein>
    <submittedName>
        <fullName evidence="1">Uncharacterized protein</fullName>
    </submittedName>
</protein>
<reference evidence="1" key="1">
    <citation type="submission" date="2022-05" db="EMBL/GenBank/DDBJ databases">
        <title>Comparative Genomics of Spacecraft Associated Microbes.</title>
        <authorList>
            <person name="Tran M.T."/>
            <person name="Wright A."/>
            <person name="Seuylemezian A."/>
            <person name="Eisen J."/>
            <person name="Coil D."/>
        </authorList>
    </citation>
    <scope>NUCLEOTIDE SEQUENCE</scope>
    <source>
        <strain evidence="1">FAIRING 10M-2.2</strain>
    </source>
</reference>